<organism evidence="1 2">
    <name type="scientific">Candidatus Wolfebacteria bacterium GW2011_GWC1_43_10</name>
    <dbReference type="NCBI Taxonomy" id="1619011"/>
    <lineage>
        <taxon>Bacteria</taxon>
        <taxon>Candidatus Wolfeibacteriota</taxon>
    </lineage>
</organism>
<dbReference type="NCBIfam" id="TIGR02436">
    <property type="entry name" value="four helix bundle protein"/>
    <property type="match status" value="1"/>
</dbReference>
<evidence type="ECO:0000313" key="1">
    <source>
        <dbReference type="EMBL" id="KKS82840.1"/>
    </source>
</evidence>
<dbReference type="CDD" id="cd16377">
    <property type="entry name" value="23S_rRNA_IVP_like"/>
    <property type="match status" value="1"/>
</dbReference>
<proteinExistence type="predicted"/>
<dbReference type="InterPro" id="IPR012657">
    <property type="entry name" value="23S_rRNA-intervening_sequence"/>
</dbReference>
<name>A0A0G1CAZ9_9BACT</name>
<dbReference type="Proteomes" id="UP000034810">
    <property type="component" value="Unassembled WGS sequence"/>
</dbReference>
<dbReference type="PANTHER" id="PTHR38471:SF2">
    <property type="entry name" value="FOUR HELIX BUNDLE PROTEIN"/>
    <property type="match status" value="1"/>
</dbReference>
<keyword evidence="1" id="KW-0687">Ribonucleoprotein</keyword>
<dbReference type="InterPro" id="IPR036583">
    <property type="entry name" value="23S_rRNA_IVS_sf"/>
</dbReference>
<dbReference type="EMBL" id="LCFA01000004">
    <property type="protein sequence ID" value="KKS82840.1"/>
    <property type="molecule type" value="Genomic_DNA"/>
</dbReference>
<dbReference type="SUPFAM" id="SSF158446">
    <property type="entry name" value="IVS-encoded protein-like"/>
    <property type="match status" value="1"/>
</dbReference>
<keyword evidence="1" id="KW-0689">Ribosomal protein</keyword>
<dbReference type="AlphaFoldDB" id="A0A0G1CAZ9"/>
<reference evidence="1 2" key="1">
    <citation type="journal article" date="2015" name="Nature">
        <title>rRNA introns, odd ribosomes, and small enigmatic genomes across a large radiation of phyla.</title>
        <authorList>
            <person name="Brown C.T."/>
            <person name="Hug L.A."/>
            <person name="Thomas B.C."/>
            <person name="Sharon I."/>
            <person name="Castelle C.J."/>
            <person name="Singh A."/>
            <person name="Wilkins M.J."/>
            <person name="Williams K.H."/>
            <person name="Banfield J.F."/>
        </authorList>
    </citation>
    <scope>NUCLEOTIDE SEQUENCE [LARGE SCALE GENOMIC DNA]</scope>
</reference>
<accession>A0A0G1CAZ9</accession>
<sequence>MTLTYNLRRTTYNMDKFRFLKWDIYNDAKELFSLIIKIVNKLPKQYRFELGSQIIRSAFSILLNIAEGSGKTSDKELNRFIDIALGSIYETLAGLDVFKYNGFITEEEFIKLADKLSSISNRLGGFKKKLVVSR</sequence>
<comment type="caution">
    <text evidence="1">The sequence shown here is derived from an EMBL/GenBank/DDBJ whole genome shotgun (WGS) entry which is preliminary data.</text>
</comment>
<dbReference type="Gene3D" id="1.20.1440.60">
    <property type="entry name" value="23S rRNA-intervening sequence"/>
    <property type="match status" value="1"/>
</dbReference>
<dbReference type="PANTHER" id="PTHR38471">
    <property type="entry name" value="FOUR HELIX BUNDLE PROTEIN"/>
    <property type="match status" value="1"/>
</dbReference>
<evidence type="ECO:0000313" key="2">
    <source>
        <dbReference type="Proteomes" id="UP000034810"/>
    </source>
</evidence>
<dbReference type="GO" id="GO:0005840">
    <property type="term" value="C:ribosome"/>
    <property type="evidence" value="ECO:0007669"/>
    <property type="project" value="UniProtKB-KW"/>
</dbReference>
<protein>
    <submittedName>
        <fullName evidence="1">23S ribosomal protein</fullName>
    </submittedName>
</protein>
<dbReference type="Pfam" id="PF05635">
    <property type="entry name" value="23S_rRNA_IVP"/>
    <property type="match status" value="1"/>
</dbReference>
<gene>
    <name evidence="1" type="ORF">UV58_C0004G0013</name>
</gene>